<dbReference type="GO" id="GO:0051539">
    <property type="term" value="F:4 iron, 4 sulfur cluster binding"/>
    <property type="evidence" value="ECO:0007669"/>
    <property type="project" value="UniProtKB-KW"/>
</dbReference>
<feature type="non-terminal residue" evidence="10">
    <location>
        <position position="371"/>
    </location>
</feature>
<protein>
    <submittedName>
        <fullName evidence="10">Uncharacterized protein</fullName>
    </submittedName>
</protein>
<evidence type="ECO:0000313" key="10">
    <source>
        <dbReference type="EMBL" id="KKL76034.1"/>
    </source>
</evidence>
<feature type="domain" description="B12-binding" evidence="8">
    <location>
        <begin position="14"/>
        <end position="150"/>
    </location>
</feature>
<dbReference type="InterPro" id="IPR007197">
    <property type="entry name" value="rSAM"/>
</dbReference>
<dbReference type="InterPro" id="IPR034466">
    <property type="entry name" value="Methyltransferase_Class_B"/>
</dbReference>
<organism evidence="10">
    <name type="scientific">marine sediment metagenome</name>
    <dbReference type="NCBI Taxonomy" id="412755"/>
    <lineage>
        <taxon>unclassified sequences</taxon>
        <taxon>metagenomes</taxon>
        <taxon>ecological metagenomes</taxon>
    </lineage>
</organism>
<dbReference type="SFLD" id="SFLDG01123">
    <property type="entry name" value="methyltransferase_(Class_B)"/>
    <property type="match status" value="1"/>
</dbReference>
<dbReference type="SFLD" id="SFLDS00029">
    <property type="entry name" value="Radical_SAM"/>
    <property type="match status" value="1"/>
</dbReference>
<evidence type="ECO:0000256" key="2">
    <source>
        <dbReference type="ARBA" id="ARBA00022603"/>
    </source>
</evidence>
<dbReference type="InterPro" id="IPR006158">
    <property type="entry name" value="Cobalamin-bd"/>
</dbReference>
<keyword evidence="3" id="KW-0808">Transferase</keyword>
<dbReference type="InterPro" id="IPR051198">
    <property type="entry name" value="BchE-like"/>
</dbReference>
<comment type="cofactor">
    <cofactor evidence="1">
        <name>[4Fe-4S] cluster</name>
        <dbReference type="ChEBI" id="CHEBI:49883"/>
    </cofactor>
</comment>
<keyword evidence="5" id="KW-0479">Metal-binding</keyword>
<keyword evidence="4" id="KW-0949">S-adenosyl-L-methionine</keyword>
<dbReference type="GO" id="GO:0003824">
    <property type="term" value="F:catalytic activity"/>
    <property type="evidence" value="ECO:0007669"/>
    <property type="project" value="InterPro"/>
</dbReference>
<evidence type="ECO:0000256" key="1">
    <source>
        <dbReference type="ARBA" id="ARBA00001966"/>
    </source>
</evidence>
<comment type="caution">
    <text evidence="10">The sequence shown here is derived from an EMBL/GenBank/DDBJ whole genome shotgun (WGS) entry which is preliminary data.</text>
</comment>
<dbReference type="GO" id="GO:0046872">
    <property type="term" value="F:metal ion binding"/>
    <property type="evidence" value="ECO:0007669"/>
    <property type="project" value="UniProtKB-KW"/>
</dbReference>
<evidence type="ECO:0000259" key="8">
    <source>
        <dbReference type="PROSITE" id="PS51332"/>
    </source>
</evidence>
<dbReference type="EMBL" id="LAZR01024180">
    <property type="protein sequence ID" value="KKL76034.1"/>
    <property type="molecule type" value="Genomic_DNA"/>
</dbReference>
<keyword evidence="6" id="KW-0408">Iron</keyword>
<dbReference type="PANTHER" id="PTHR43409">
    <property type="entry name" value="ANAEROBIC MAGNESIUM-PROTOPORPHYRIN IX MONOMETHYL ESTER CYCLASE-RELATED"/>
    <property type="match status" value="1"/>
</dbReference>
<dbReference type="SMART" id="SM00729">
    <property type="entry name" value="Elp3"/>
    <property type="match status" value="1"/>
</dbReference>
<name>A0A0F9EPQ9_9ZZZZ</name>
<dbReference type="Gene3D" id="3.40.50.280">
    <property type="entry name" value="Cobalamin-binding domain"/>
    <property type="match status" value="1"/>
</dbReference>
<dbReference type="Pfam" id="PF02310">
    <property type="entry name" value="B12-binding"/>
    <property type="match status" value="1"/>
</dbReference>
<dbReference type="AlphaFoldDB" id="A0A0F9EPQ9"/>
<gene>
    <name evidence="10" type="ORF">LCGC14_2048900</name>
</gene>
<dbReference type="SUPFAM" id="SSF102114">
    <property type="entry name" value="Radical SAM enzymes"/>
    <property type="match status" value="1"/>
</dbReference>
<evidence type="ECO:0000259" key="9">
    <source>
        <dbReference type="PROSITE" id="PS51918"/>
    </source>
</evidence>
<dbReference type="SFLD" id="SFLDG01082">
    <property type="entry name" value="B12-binding_domain_containing"/>
    <property type="match status" value="1"/>
</dbReference>
<accession>A0A0F9EPQ9</accession>
<sequence length="371" mass="41373">MPEIVLINPGAAQAIYQGLSDEFTAVEPPTWLRMIAGYLRNNDYSIEIIDQEAEALSVQEVADRVRTLDPALIAIVVVGHQPSASTQQMAGASELVKADFGVPTIMVGHHPSALPERTLVEESTDYVCDGEGPLTLAALLDDVPLNQVPGLVWQSNGDIWKNPRAPLIPVDELVGNVWDLLPMERYRAHNWQCLDGSDRLPYASIYTSLGCPFKCSFCMINVFQHVNRYRMRKPKSVVAEIEMLYTDYGVRTFKIADEMFVLNDRHVMEICEGLAKKSFVDELNIWAYARVDTVKPGQPGLLRRAGIRWLALGIESASSHVRNGIHKLFTRDDIFATVRMIQAEGINVIGNFIFGLPDDTLESMRATLDMA</sequence>
<dbReference type="PROSITE" id="PS51332">
    <property type="entry name" value="B12_BINDING"/>
    <property type="match status" value="1"/>
</dbReference>
<dbReference type="InterPro" id="IPR006638">
    <property type="entry name" value="Elp3/MiaA/NifB-like_rSAM"/>
</dbReference>
<evidence type="ECO:0000256" key="4">
    <source>
        <dbReference type="ARBA" id="ARBA00022691"/>
    </source>
</evidence>
<dbReference type="Pfam" id="PF04055">
    <property type="entry name" value="Radical_SAM"/>
    <property type="match status" value="1"/>
</dbReference>
<dbReference type="Gene3D" id="3.80.30.20">
    <property type="entry name" value="tm_1862 like domain"/>
    <property type="match status" value="1"/>
</dbReference>
<keyword evidence="2" id="KW-0489">Methyltransferase</keyword>
<dbReference type="InterPro" id="IPR023404">
    <property type="entry name" value="rSAM_horseshoe"/>
</dbReference>
<keyword evidence="7" id="KW-0411">Iron-sulfur</keyword>
<dbReference type="GO" id="GO:0031419">
    <property type="term" value="F:cobalamin binding"/>
    <property type="evidence" value="ECO:0007669"/>
    <property type="project" value="InterPro"/>
</dbReference>
<dbReference type="PANTHER" id="PTHR43409:SF7">
    <property type="entry name" value="BLL1977 PROTEIN"/>
    <property type="match status" value="1"/>
</dbReference>
<reference evidence="10" key="1">
    <citation type="journal article" date="2015" name="Nature">
        <title>Complex archaea that bridge the gap between prokaryotes and eukaryotes.</title>
        <authorList>
            <person name="Spang A."/>
            <person name="Saw J.H."/>
            <person name="Jorgensen S.L."/>
            <person name="Zaremba-Niedzwiedzka K."/>
            <person name="Martijn J."/>
            <person name="Lind A.E."/>
            <person name="van Eijk R."/>
            <person name="Schleper C."/>
            <person name="Guy L."/>
            <person name="Ettema T.J."/>
        </authorList>
    </citation>
    <scope>NUCLEOTIDE SEQUENCE</scope>
</reference>
<dbReference type="PROSITE" id="PS51918">
    <property type="entry name" value="RADICAL_SAM"/>
    <property type="match status" value="1"/>
</dbReference>
<evidence type="ECO:0000256" key="3">
    <source>
        <dbReference type="ARBA" id="ARBA00022679"/>
    </source>
</evidence>
<evidence type="ECO:0000256" key="6">
    <source>
        <dbReference type="ARBA" id="ARBA00023004"/>
    </source>
</evidence>
<dbReference type="InterPro" id="IPR058240">
    <property type="entry name" value="rSAM_sf"/>
</dbReference>
<evidence type="ECO:0000256" key="5">
    <source>
        <dbReference type="ARBA" id="ARBA00022723"/>
    </source>
</evidence>
<evidence type="ECO:0000256" key="7">
    <source>
        <dbReference type="ARBA" id="ARBA00023014"/>
    </source>
</evidence>
<feature type="domain" description="Radical SAM core" evidence="9">
    <location>
        <begin position="197"/>
        <end position="371"/>
    </location>
</feature>
<proteinExistence type="predicted"/>